<protein>
    <recommendedName>
        <fullName evidence="3 8">Nicotinate phosphoribosyltransferase</fullName>
        <ecNumber evidence="3 8">6.3.4.21</ecNumber>
    </recommendedName>
</protein>
<feature type="compositionally biased region" description="Polar residues" evidence="9">
    <location>
        <begin position="209"/>
        <end position="218"/>
    </location>
</feature>
<dbReference type="EC" id="6.3.4.21" evidence="3 8"/>
<evidence type="ECO:0000259" key="11">
    <source>
        <dbReference type="Pfam" id="PF17767"/>
    </source>
</evidence>
<dbReference type="Proteomes" id="UP000320762">
    <property type="component" value="Unassembled WGS sequence"/>
</dbReference>
<proteinExistence type="inferred from homology"/>
<dbReference type="UniPathway" id="UPA00253">
    <property type="reaction ID" value="UER00457"/>
</dbReference>
<dbReference type="InterPro" id="IPR007229">
    <property type="entry name" value="Nic_PRibTrfase-Fam"/>
</dbReference>
<evidence type="ECO:0000256" key="5">
    <source>
        <dbReference type="ARBA" id="ARBA00022598"/>
    </source>
</evidence>
<evidence type="ECO:0000256" key="9">
    <source>
        <dbReference type="SAM" id="MobiDB-lite"/>
    </source>
</evidence>
<feature type="region of interest" description="Disordered" evidence="9">
    <location>
        <begin position="208"/>
        <end position="232"/>
    </location>
</feature>
<feature type="domain" description="Nicotinate phosphoribosyltransferase N-terminal" evidence="11">
    <location>
        <begin position="17"/>
        <end position="145"/>
    </location>
</feature>
<comment type="catalytic activity">
    <reaction evidence="7 8">
        <text>5-phospho-alpha-D-ribose 1-diphosphate + nicotinate + ATP + H2O = nicotinate beta-D-ribonucleotide + ADP + phosphate + diphosphate</text>
        <dbReference type="Rhea" id="RHEA:36163"/>
        <dbReference type="ChEBI" id="CHEBI:15377"/>
        <dbReference type="ChEBI" id="CHEBI:30616"/>
        <dbReference type="ChEBI" id="CHEBI:32544"/>
        <dbReference type="ChEBI" id="CHEBI:33019"/>
        <dbReference type="ChEBI" id="CHEBI:43474"/>
        <dbReference type="ChEBI" id="CHEBI:57502"/>
        <dbReference type="ChEBI" id="CHEBI:58017"/>
        <dbReference type="ChEBI" id="CHEBI:456216"/>
        <dbReference type="EC" id="6.3.4.21"/>
    </reaction>
</comment>
<dbReference type="InterPro" id="IPR006406">
    <property type="entry name" value="Nic_PRibTrfase"/>
</dbReference>
<evidence type="ECO:0000313" key="12">
    <source>
        <dbReference type="EMBL" id="TRM58970.1"/>
    </source>
</evidence>
<comment type="pathway">
    <text evidence="1 8">Cofactor biosynthesis; NAD(+) biosynthesis; nicotinate D-ribonucleotide from nicotinate: step 1/1.</text>
</comment>
<dbReference type="NCBIfam" id="NF003704">
    <property type="entry name" value="PRK05321.1"/>
    <property type="match status" value="1"/>
</dbReference>
<comment type="function">
    <text evidence="8">Catalyzes the synthesis of beta-nicotinate D-ribonucleotide from nicotinate and 5-phospho-D-ribose 1-phosphate at the expense of ATP.</text>
</comment>
<keyword evidence="5 8" id="KW-0436">Ligase</keyword>
<accession>A0A550C2F1</accession>
<dbReference type="GO" id="GO:0005829">
    <property type="term" value="C:cytosol"/>
    <property type="evidence" value="ECO:0007669"/>
    <property type="project" value="TreeGrafter"/>
</dbReference>
<dbReference type="PIRSF" id="PIRSF000484">
    <property type="entry name" value="NAPRT"/>
    <property type="match status" value="1"/>
</dbReference>
<dbReference type="EMBL" id="VDMD01000031">
    <property type="protein sequence ID" value="TRM58970.1"/>
    <property type="molecule type" value="Genomic_DNA"/>
</dbReference>
<dbReference type="SUPFAM" id="SSF51690">
    <property type="entry name" value="Nicotinate/Quinolinate PRTase C-terminal domain-like"/>
    <property type="match status" value="1"/>
</dbReference>
<dbReference type="HAMAP" id="MF_00570">
    <property type="entry name" value="NAPRTase"/>
    <property type="match status" value="1"/>
</dbReference>
<dbReference type="NCBIfam" id="TIGR01514">
    <property type="entry name" value="NAPRTase"/>
    <property type="match status" value="1"/>
</dbReference>
<comment type="PTM">
    <text evidence="8">Transiently phosphorylated on a His residue during the reaction cycle. Phosphorylation strongly increases the affinity for substrates and increases the rate of nicotinate D-ribonucleotide production. Dephosphorylation regenerates the low-affinity form of the enzyme, leading to product release.</text>
</comment>
<dbReference type="Gene3D" id="3.20.140.10">
    <property type="entry name" value="nicotinate phosphoribosyltransferase"/>
    <property type="match status" value="1"/>
</dbReference>
<evidence type="ECO:0000256" key="8">
    <source>
        <dbReference type="RuleBase" id="RU003838"/>
    </source>
</evidence>
<organism evidence="12 13">
    <name type="scientific">Schizophyllum amplum</name>
    <dbReference type="NCBI Taxonomy" id="97359"/>
    <lineage>
        <taxon>Eukaryota</taxon>
        <taxon>Fungi</taxon>
        <taxon>Dikarya</taxon>
        <taxon>Basidiomycota</taxon>
        <taxon>Agaricomycotina</taxon>
        <taxon>Agaricomycetes</taxon>
        <taxon>Agaricomycetidae</taxon>
        <taxon>Agaricales</taxon>
        <taxon>Schizophyllaceae</taxon>
        <taxon>Schizophyllum</taxon>
    </lineage>
</organism>
<evidence type="ECO:0000259" key="10">
    <source>
        <dbReference type="Pfam" id="PF04095"/>
    </source>
</evidence>
<dbReference type="GO" id="GO:0016740">
    <property type="term" value="F:transferase activity"/>
    <property type="evidence" value="ECO:0007669"/>
    <property type="project" value="UniProtKB-KW"/>
</dbReference>
<dbReference type="GO" id="GO:0034355">
    <property type="term" value="P:NAD+ biosynthetic process via the salvage pathway"/>
    <property type="evidence" value="ECO:0007669"/>
    <property type="project" value="TreeGrafter"/>
</dbReference>
<name>A0A550C2F1_9AGAR</name>
<keyword evidence="13" id="KW-1185">Reference proteome</keyword>
<dbReference type="GO" id="GO:0004516">
    <property type="term" value="F:nicotinate phosphoribosyltransferase activity"/>
    <property type="evidence" value="ECO:0007669"/>
    <property type="project" value="UniProtKB-UniRule"/>
</dbReference>
<evidence type="ECO:0000256" key="3">
    <source>
        <dbReference type="ARBA" id="ARBA00013236"/>
    </source>
</evidence>
<evidence type="ECO:0000256" key="2">
    <source>
        <dbReference type="ARBA" id="ARBA00010897"/>
    </source>
</evidence>
<evidence type="ECO:0000256" key="6">
    <source>
        <dbReference type="ARBA" id="ARBA00022642"/>
    </source>
</evidence>
<keyword evidence="12" id="KW-0808">Transferase</keyword>
<dbReference type="PANTHER" id="PTHR11098:SF1">
    <property type="entry name" value="NICOTINATE PHOSPHORIBOSYLTRANSFERASE"/>
    <property type="match status" value="1"/>
</dbReference>
<sequence>MAAYPNPDDLVVPPSILDTDLYKFTMQQAVLEHFPDAYATYRFTNRNADTIFTRKSIDILRASVNQYARLQMSADEKAWFSDACPYFKPEYREWLSCYRFKPEQVDIKFVLRRERKKGQHGNVEITASGPWVESILWEVPLMSTLCEIYYKHVDTDWTYDGQEEQAYEKGTALLAHGCVFNEFGSRRRRSLKTHDLVIAGLKRAMTDAETASGTTQEGHNVEGMPLGEKSEPGKLSGTSNVYLAMKHALTPTGTIAHEWFMGVATAKGYENANTAALRLWEQTYNDVLLVALTDTFSSDAFFKNLESAPEIAQKWAGLRQDSGEPFDFAPRAKAVYEKLGIDWRQKVIVFSDALKVDKAAKLLDSAGPKGLGFKVAFGIGTNLTNDFKKRSNGASSDALNIVIKIASLDGKPCVKISDDLQKNTGDQETVKKVKQIFGLPTA</sequence>
<dbReference type="Pfam" id="PF17767">
    <property type="entry name" value="NAPRTase_N"/>
    <property type="match status" value="1"/>
</dbReference>
<evidence type="ECO:0000256" key="4">
    <source>
        <dbReference type="ARBA" id="ARBA00022553"/>
    </source>
</evidence>
<dbReference type="InterPro" id="IPR040727">
    <property type="entry name" value="NAPRTase_N"/>
</dbReference>
<comment type="caution">
    <text evidence="12">The sequence shown here is derived from an EMBL/GenBank/DDBJ whole genome shotgun (WGS) entry which is preliminary data.</text>
</comment>
<feature type="domain" description="Nicotinate/nicotinamide phosphoribosyltransferase" evidence="10">
    <location>
        <begin position="180"/>
        <end position="440"/>
    </location>
</feature>
<dbReference type="AlphaFoldDB" id="A0A550C2F1"/>
<comment type="similarity">
    <text evidence="2 8">Belongs to the NAPRTase family.</text>
</comment>
<dbReference type="OrthoDB" id="193380at2759"/>
<dbReference type="STRING" id="97359.A0A550C2F1"/>
<dbReference type="Pfam" id="PF04095">
    <property type="entry name" value="NAPRTase"/>
    <property type="match status" value="1"/>
</dbReference>
<evidence type="ECO:0000256" key="7">
    <source>
        <dbReference type="ARBA" id="ARBA00048668"/>
    </source>
</evidence>
<dbReference type="PANTHER" id="PTHR11098">
    <property type="entry name" value="NICOTINATE PHOSPHORIBOSYLTRANSFERASE"/>
    <property type="match status" value="1"/>
</dbReference>
<evidence type="ECO:0000313" key="13">
    <source>
        <dbReference type="Proteomes" id="UP000320762"/>
    </source>
</evidence>
<dbReference type="SUPFAM" id="SSF54675">
    <property type="entry name" value="Nicotinate/Quinolinate PRTase N-terminal domain-like"/>
    <property type="match status" value="1"/>
</dbReference>
<reference evidence="12 13" key="1">
    <citation type="journal article" date="2019" name="New Phytol.">
        <title>Comparative genomics reveals unique wood-decay strategies and fruiting body development in the Schizophyllaceae.</title>
        <authorList>
            <person name="Almasi E."/>
            <person name="Sahu N."/>
            <person name="Krizsan K."/>
            <person name="Balint B."/>
            <person name="Kovacs G.M."/>
            <person name="Kiss B."/>
            <person name="Cseklye J."/>
            <person name="Drula E."/>
            <person name="Henrissat B."/>
            <person name="Nagy I."/>
            <person name="Chovatia M."/>
            <person name="Adam C."/>
            <person name="LaButti K."/>
            <person name="Lipzen A."/>
            <person name="Riley R."/>
            <person name="Grigoriev I.V."/>
            <person name="Nagy L.G."/>
        </authorList>
    </citation>
    <scope>NUCLEOTIDE SEQUENCE [LARGE SCALE GENOMIC DNA]</scope>
    <source>
        <strain evidence="12 13">NL-1724</strain>
    </source>
</reference>
<dbReference type="InterPro" id="IPR036068">
    <property type="entry name" value="Nicotinate_pribotase-like_C"/>
</dbReference>
<gene>
    <name evidence="12" type="ORF">BD626DRAFT_509332</name>
</gene>
<dbReference type="InterPro" id="IPR041525">
    <property type="entry name" value="N/Namide_PRibTrfase"/>
</dbReference>
<keyword evidence="6 8" id="KW-0662">Pyridine nucleotide biosynthesis</keyword>
<evidence type="ECO:0000256" key="1">
    <source>
        <dbReference type="ARBA" id="ARBA00004952"/>
    </source>
</evidence>
<keyword evidence="4" id="KW-0597">Phosphoprotein</keyword>